<dbReference type="PANTHER" id="PTHR20857:SF15">
    <property type="entry name" value="THIAMINE-PHOSPHATE SYNTHASE"/>
    <property type="match status" value="1"/>
</dbReference>
<dbReference type="InterPro" id="IPR022998">
    <property type="entry name" value="ThiamineP_synth_TenI"/>
</dbReference>
<dbReference type="PANTHER" id="PTHR20857">
    <property type="entry name" value="THIAMINE-PHOSPHATE PYROPHOSPHORYLASE"/>
    <property type="match status" value="1"/>
</dbReference>
<feature type="domain" description="Thiamine phosphate synthase/TenI" evidence="4">
    <location>
        <begin position="22"/>
        <end position="193"/>
    </location>
</feature>
<evidence type="ECO:0000256" key="1">
    <source>
        <dbReference type="ARBA" id="ARBA00003814"/>
    </source>
</evidence>
<dbReference type="GO" id="GO:0005737">
    <property type="term" value="C:cytoplasm"/>
    <property type="evidence" value="ECO:0007669"/>
    <property type="project" value="TreeGrafter"/>
</dbReference>
<organism evidence="5 6">
    <name type="scientific">Microlunatus endophyticus</name>
    <dbReference type="NCBI Taxonomy" id="1716077"/>
    <lineage>
        <taxon>Bacteria</taxon>
        <taxon>Bacillati</taxon>
        <taxon>Actinomycetota</taxon>
        <taxon>Actinomycetes</taxon>
        <taxon>Propionibacteriales</taxon>
        <taxon>Propionibacteriaceae</taxon>
        <taxon>Microlunatus</taxon>
    </lineage>
</organism>
<accession>A0A917W6Q4</accession>
<evidence type="ECO:0000256" key="3">
    <source>
        <dbReference type="ARBA" id="ARBA00022977"/>
    </source>
</evidence>
<dbReference type="GO" id="GO:0004789">
    <property type="term" value="F:thiamine-phosphate diphosphorylase activity"/>
    <property type="evidence" value="ECO:0007669"/>
    <property type="project" value="TreeGrafter"/>
</dbReference>
<keyword evidence="3" id="KW-0784">Thiamine biosynthesis</keyword>
<dbReference type="GO" id="GO:0009228">
    <property type="term" value="P:thiamine biosynthetic process"/>
    <property type="evidence" value="ECO:0007669"/>
    <property type="project" value="UniProtKB-KW"/>
</dbReference>
<comment type="function">
    <text evidence="1">Condenses 4-methyl-5-(beta-hydroxyethyl)thiazole monophosphate (THZ-P) and 2-methyl-4-amino-5-hydroxymethyl pyrimidine pyrophosphate (HMP-PP) to form thiamine monophosphate (TMP).</text>
</comment>
<reference evidence="5" key="2">
    <citation type="submission" date="2020-09" db="EMBL/GenBank/DDBJ databases">
        <authorList>
            <person name="Sun Q."/>
            <person name="Zhou Y."/>
        </authorList>
    </citation>
    <scope>NUCLEOTIDE SEQUENCE</scope>
    <source>
        <strain evidence="5">CGMCC 4.7306</strain>
    </source>
</reference>
<dbReference type="Pfam" id="PF02581">
    <property type="entry name" value="TMP-TENI"/>
    <property type="match status" value="1"/>
</dbReference>
<gene>
    <name evidence="5" type="primary">thiE</name>
    <name evidence="5" type="ORF">GCM10011575_37560</name>
</gene>
<proteinExistence type="predicted"/>
<keyword evidence="6" id="KW-1185">Reference proteome</keyword>
<reference evidence="5" key="1">
    <citation type="journal article" date="2014" name="Int. J. Syst. Evol. Microbiol.">
        <title>Complete genome sequence of Corynebacterium casei LMG S-19264T (=DSM 44701T), isolated from a smear-ripened cheese.</title>
        <authorList>
            <consortium name="US DOE Joint Genome Institute (JGI-PGF)"/>
            <person name="Walter F."/>
            <person name="Albersmeier A."/>
            <person name="Kalinowski J."/>
            <person name="Ruckert C."/>
        </authorList>
    </citation>
    <scope>NUCLEOTIDE SEQUENCE</scope>
    <source>
        <strain evidence="5">CGMCC 4.7306</strain>
    </source>
</reference>
<evidence type="ECO:0000313" key="6">
    <source>
        <dbReference type="Proteomes" id="UP000613840"/>
    </source>
</evidence>
<dbReference type="EMBL" id="BMMZ01000011">
    <property type="protein sequence ID" value="GGL75842.1"/>
    <property type="molecule type" value="Genomic_DNA"/>
</dbReference>
<dbReference type="Gene3D" id="3.20.20.70">
    <property type="entry name" value="Aldolase class I"/>
    <property type="match status" value="1"/>
</dbReference>
<sequence>MRVNVLIGVGAQVKLARLLLRTDARTRSGDLRQFLEAAVTGGVDIVQIHEPGLEHEAELAALRTAWDVAARHRHLVMVSDSAALAADFGADTVWLSQAPDTAGLADFRAGLGRFTRLGSTARDAEDLHRLLGDPSIDFLLVAAGSDLDLVTTAAEVAPVDALDSKPWYAAGEFDADRLEQAIAAGARRIAVGETLTLAEDPHRMALRLSQRLREVWATDPELTRLTFAALADQS</sequence>
<protein>
    <submittedName>
        <fullName evidence="5">Thiamine-phosphate synthase</fullName>
    </submittedName>
</protein>
<evidence type="ECO:0000259" key="4">
    <source>
        <dbReference type="Pfam" id="PF02581"/>
    </source>
</evidence>
<comment type="pathway">
    <text evidence="2">Cofactor biosynthesis; thiamine diphosphate biosynthesis.</text>
</comment>
<dbReference type="InterPro" id="IPR036206">
    <property type="entry name" value="ThiamineP_synth_sf"/>
</dbReference>
<evidence type="ECO:0000256" key="2">
    <source>
        <dbReference type="ARBA" id="ARBA00004948"/>
    </source>
</evidence>
<dbReference type="SUPFAM" id="SSF51391">
    <property type="entry name" value="Thiamin phosphate synthase"/>
    <property type="match status" value="1"/>
</dbReference>
<dbReference type="AlphaFoldDB" id="A0A917W6Q4"/>
<evidence type="ECO:0000313" key="5">
    <source>
        <dbReference type="EMBL" id="GGL75842.1"/>
    </source>
</evidence>
<dbReference type="Proteomes" id="UP000613840">
    <property type="component" value="Unassembled WGS sequence"/>
</dbReference>
<name>A0A917W6Q4_9ACTN</name>
<comment type="caution">
    <text evidence="5">The sequence shown here is derived from an EMBL/GenBank/DDBJ whole genome shotgun (WGS) entry which is preliminary data.</text>
</comment>
<dbReference type="InterPro" id="IPR013785">
    <property type="entry name" value="Aldolase_TIM"/>
</dbReference>